<dbReference type="AlphaFoldDB" id="A0A8X7WB17"/>
<evidence type="ECO:0000313" key="2">
    <source>
        <dbReference type="Proteomes" id="UP000886595"/>
    </source>
</evidence>
<comment type="caution">
    <text evidence="1">The sequence shown here is derived from an EMBL/GenBank/DDBJ whole genome shotgun (WGS) entry which is preliminary data.</text>
</comment>
<dbReference type="EMBL" id="JAAMPC010000002">
    <property type="protein sequence ID" value="KAG2326132.1"/>
    <property type="molecule type" value="Genomic_DNA"/>
</dbReference>
<protein>
    <submittedName>
        <fullName evidence="1">Uncharacterized protein</fullName>
    </submittedName>
</protein>
<gene>
    <name evidence="1" type="ORF">Bca52824_008860</name>
</gene>
<evidence type="ECO:0000313" key="1">
    <source>
        <dbReference type="EMBL" id="KAG2326132.1"/>
    </source>
</evidence>
<dbReference type="Proteomes" id="UP000886595">
    <property type="component" value="Unassembled WGS sequence"/>
</dbReference>
<sequence>MLQKLVLGFVPGEGLARERFDLVTSPLYMVSWRGCGVISGGLEPVLGCKGGDLIFLFQICSRARVLVGGVKVWLPWFVVRRNLWLVVSLGIAGGHNFSPRRRWWLDSVQARGGYENSLKGSRLWLLGGCSSTLFAMDLRCFVSLWFFELVMAVFHSKFVSRFTLLPLLCWHRKRLNKHAALGSRQVANVNAN</sequence>
<name>A0A8X7WB17_BRACI</name>
<keyword evidence="2" id="KW-1185">Reference proteome</keyword>
<accession>A0A8X7WB17</accession>
<reference evidence="1 2" key="1">
    <citation type="submission" date="2020-02" db="EMBL/GenBank/DDBJ databases">
        <authorList>
            <person name="Ma Q."/>
            <person name="Huang Y."/>
            <person name="Song X."/>
            <person name="Pei D."/>
        </authorList>
    </citation>
    <scope>NUCLEOTIDE SEQUENCE [LARGE SCALE GENOMIC DNA]</scope>
    <source>
        <strain evidence="1">Sxm20200214</strain>
        <tissue evidence="1">Leaf</tissue>
    </source>
</reference>
<proteinExistence type="predicted"/>
<organism evidence="1 2">
    <name type="scientific">Brassica carinata</name>
    <name type="common">Ethiopian mustard</name>
    <name type="synonym">Abyssinian cabbage</name>
    <dbReference type="NCBI Taxonomy" id="52824"/>
    <lineage>
        <taxon>Eukaryota</taxon>
        <taxon>Viridiplantae</taxon>
        <taxon>Streptophyta</taxon>
        <taxon>Embryophyta</taxon>
        <taxon>Tracheophyta</taxon>
        <taxon>Spermatophyta</taxon>
        <taxon>Magnoliopsida</taxon>
        <taxon>eudicotyledons</taxon>
        <taxon>Gunneridae</taxon>
        <taxon>Pentapetalae</taxon>
        <taxon>rosids</taxon>
        <taxon>malvids</taxon>
        <taxon>Brassicales</taxon>
        <taxon>Brassicaceae</taxon>
        <taxon>Brassiceae</taxon>
        <taxon>Brassica</taxon>
    </lineage>
</organism>